<keyword evidence="8 13" id="KW-0547">Nucleotide-binding</keyword>
<comment type="function">
    <text evidence="1 13">Essential for recycling GMP and indirectly, cGMP.</text>
</comment>
<dbReference type="Proteomes" id="UP000010305">
    <property type="component" value="Unassembled WGS sequence"/>
</dbReference>
<dbReference type="PROSITE" id="PS00856">
    <property type="entry name" value="GUANYLATE_KINASE_1"/>
    <property type="match status" value="1"/>
</dbReference>
<dbReference type="CDD" id="cd00071">
    <property type="entry name" value="GMPK"/>
    <property type="match status" value="1"/>
</dbReference>
<evidence type="ECO:0000256" key="10">
    <source>
        <dbReference type="ARBA" id="ARBA00022840"/>
    </source>
</evidence>
<dbReference type="HAMAP" id="MF_00328">
    <property type="entry name" value="Guanylate_kinase"/>
    <property type="match status" value="1"/>
</dbReference>
<name>J4KRM1_9GAMM</name>
<dbReference type="HOGENOM" id="CLU_001715_1_0_6"/>
<dbReference type="PANTHER" id="PTHR23117">
    <property type="entry name" value="GUANYLATE KINASE-RELATED"/>
    <property type="match status" value="1"/>
</dbReference>
<evidence type="ECO:0000313" key="16">
    <source>
        <dbReference type="Proteomes" id="UP000010305"/>
    </source>
</evidence>
<keyword evidence="7 13" id="KW-0808">Transferase</keyword>
<sequence>MLNDLKKGELIVFAAPSGAGKSSLIKEIISNNENIELSVSATTRSPREGEIHGKDYFFISDNEFNNLKTKEAFIENASVHGYQYGTLKSLVEEKLNNNIRVVLDIDVQGYNQIAASVENIISIFIIPPSLDELRKRLLLRGLDTEDVIEKRLINAKNELKYAKSFENIVLNDDFNRALEEISSIILSKDYEYNGTDIQNILKNLLD</sequence>
<comment type="catalytic activity">
    <reaction evidence="12 13">
        <text>GMP + ATP = GDP + ADP</text>
        <dbReference type="Rhea" id="RHEA:20780"/>
        <dbReference type="ChEBI" id="CHEBI:30616"/>
        <dbReference type="ChEBI" id="CHEBI:58115"/>
        <dbReference type="ChEBI" id="CHEBI:58189"/>
        <dbReference type="ChEBI" id="CHEBI:456216"/>
        <dbReference type="EC" id="2.7.4.8"/>
    </reaction>
</comment>
<comment type="similarity">
    <text evidence="3 13">Belongs to the guanylate kinase family.</text>
</comment>
<dbReference type="Gene3D" id="3.30.63.10">
    <property type="entry name" value="Guanylate Kinase phosphate binding domain"/>
    <property type="match status" value="1"/>
</dbReference>
<dbReference type="GO" id="GO:0005524">
    <property type="term" value="F:ATP binding"/>
    <property type="evidence" value="ECO:0007669"/>
    <property type="project" value="UniProtKB-UniRule"/>
</dbReference>
<feature type="binding site" evidence="13">
    <location>
        <begin position="15"/>
        <end position="22"/>
    </location>
    <ligand>
        <name>ATP</name>
        <dbReference type="ChEBI" id="CHEBI:30616"/>
    </ligand>
</feature>
<evidence type="ECO:0000259" key="14">
    <source>
        <dbReference type="PROSITE" id="PS50052"/>
    </source>
</evidence>
<comment type="subcellular location">
    <subcellularLocation>
        <location evidence="2 13">Cytoplasm</location>
    </subcellularLocation>
</comment>
<evidence type="ECO:0000256" key="6">
    <source>
        <dbReference type="ARBA" id="ARBA00022490"/>
    </source>
</evidence>
<dbReference type="InterPro" id="IPR027417">
    <property type="entry name" value="P-loop_NTPase"/>
</dbReference>
<dbReference type="PANTHER" id="PTHR23117:SF13">
    <property type="entry name" value="GUANYLATE KINASE"/>
    <property type="match status" value="1"/>
</dbReference>
<dbReference type="EC" id="2.7.4.8" evidence="4 13"/>
<evidence type="ECO:0000256" key="4">
    <source>
        <dbReference type="ARBA" id="ARBA00012961"/>
    </source>
</evidence>
<dbReference type="EMBL" id="JH611157">
    <property type="protein sequence ID" value="EJP71194.1"/>
    <property type="molecule type" value="Genomic_DNA"/>
</dbReference>
<evidence type="ECO:0000256" key="7">
    <source>
        <dbReference type="ARBA" id="ARBA00022679"/>
    </source>
</evidence>
<dbReference type="SMART" id="SM00072">
    <property type="entry name" value="GuKc"/>
    <property type="match status" value="1"/>
</dbReference>
<dbReference type="Pfam" id="PF00625">
    <property type="entry name" value="Guanylate_kin"/>
    <property type="match status" value="1"/>
</dbReference>
<evidence type="ECO:0000256" key="13">
    <source>
        <dbReference type="HAMAP-Rule" id="MF_00328"/>
    </source>
</evidence>
<dbReference type="InterPro" id="IPR008145">
    <property type="entry name" value="GK/Ca_channel_bsu"/>
</dbReference>
<reference evidence="15 16" key="1">
    <citation type="journal article" date="2012" name="ISME J.">
        <title>Genomic insights to SAR86, an abundant and uncultivated marine bacterial lineage.</title>
        <authorList>
            <person name="Dupont C.L."/>
            <person name="Rusch D.B."/>
            <person name="Yooseph S."/>
            <person name="Lombardo M.J."/>
            <person name="Richter R.A."/>
            <person name="Valas R."/>
            <person name="Novotny M."/>
            <person name="Yee-Greenbaum J."/>
            <person name="Selengut J.D."/>
            <person name="Haft D.H."/>
            <person name="Halpern A.L."/>
            <person name="Lasken R.S."/>
            <person name="Nealson K."/>
            <person name="Friedman R."/>
            <person name="Venter J.C."/>
        </authorList>
    </citation>
    <scope>NUCLEOTIDE SEQUENCE [LARGE SCALE GENOMIC DNA]</scope>
</reference>
<protein>
    <recommendedName>
        <fullName evidence="5 13">Guanylate kinase</fullName>
        <ecNumber evidence="4 13">2.7.4.8</ecNumber>
    </recommendedName>
    <alternativeName>
        <fullName evidence="11 13">GMP kinase</fullName>
    </alternativeName>
</protein>
<evidence type="ECO:0000256" key="3">
    <source>
        <dbReference type="ARBA" id="ARBA00005790"/>
    </source>
</evidence>
<evidence type="ECO:0000256" key="1">
    <source>
        <dbReference type="ARBA" id="ARBA00003531"/>
    </source>
</evidence>
<dbReference type="GO" id="GO:0004385">
    <property type="term" value="F:GMP kinase activity"/>
    <property type="evidence" value="ECO:0007669"/>
    <property type="project" value="UniProtKB-UniRule"/>
</dbReference>
<dbReference type="InterPro" id="IPR017665">
    <property type="entry name" value="Guanylate_kinase"/>
</dbReference>
<dbReference type="STRING" id="1123866.NT01SARS_1000"/>
<evidence type="ECO:0000256" key="5">
    <source>
        <dbReference type="ARBA" id="ARBA00016296"/>
    </source>
</evidence>
<proteinExistence type="inferred from homology"/>
<keyword evidence="10 13" id="KW-0067">ATP-binding</keyword>
<evidence type="ECO:0000256" key="9">
    <source>
        <dbReference type="ARBA" id="ARBA00022777"/>
    </source>
</evidence>
<dbReference type="PROSITE" id="PS50052">
    <property type="entry name" value="GUANYLATE_KINASE_2"/>
    <property type="match status" value="1"/>
</dbReference>
<organism evidence="15 16">
    <name type="scientific">SAR86 cluster bacterium SAR86A</name>
    <dbReference type="NCBI Taxonomy" id="1123866"/>
    <lineage>
        <taxon>Bacteria</taxon>
        <taxon>Pseudomonadati</taxon>
        <taxon>Pseudomonadota</taxon>
        <taxon>Gammaproteobacteria</taxon>
        <taxon>SAR86 cluster</taxon>
    </lineage>
</organism>
<keyword evidence="9 13" id="KW-0418">Kinase</keyword>
<evidence type="ECO:0000256" key="11">
    <source>
        <dbReference type="ARBA" id="ARBA00030128"/>
    </source>
</evidence>
<dbReference type="NCBIfam" id="TIGR03263">
    <property type="entry name" value="guanyl_kin"/>
    <property type="match status" value="1"/>
</dbReference>
<dbReference type="InterPro" id="IPR008144">
    <property type="entry name" value="Guanylate_kin-like_dom"/>
</dbReference>
<feature type="domain" description="Guanylate kinase-like" evidence="14">
    <location>
        <begin position="8"/>
        <end position="186"/>
    </location>
</feature>
<dbReference type="AlphaFoldDB" id="J4KRM1"/>
<dbReference type="FunFam" id="3.30.63.10:FF:000005">
    <property type="entry name" value="Guanylate kinase"/>
    <property type="match status" value="1"/>
</dbReference>
<accession>J4KRM1</accession>
<dbReference type="InterPro" id="IPR020590">
    <property type="entry name" value="Guanylate_kinase_CS"/>
</dbReference>
<dbReference type="Gene3D" id="3.40.50.300">
    <property type="entry name" value="P-loop containing nucleotide triphosphate hydrolases"/>
    <property type="match status" value="1"/>
</dbReference>
<evidence type="ECO:0000256" key="8">
    <source>
        <dbReference type="ARBA" id="ARBA00022741"/>
    </source>
</evidence>
<dbReference type="GO" id="GO:0005829">
    <property type="term" value="C:cytosol"/>
    <property type="evidence" value="ECO:0007669"/>
    <property type="project" value="TreeGrafter"/>
</dbReference>
<evidence type="ECO:0000256" key="12">
    <source>
        <dbReference type="ARBA" id="ARBA00048594"/>
    </source>
</evidence>
<dbReference type="SUPFAM" id="SSF52540">
    <property type="entry name" value="P-loop containing nucleoside triphosphate hydrolases"/>
    <property type="match status" value="1"/>
</dbReference>
<evidence type="ECO:0000256" key="2">
    <source>
        <dbReference type="ARBA" id="ARBA00004496"/>
    </source>
</evidence>
<evidence type="ECO:0000313" key="15">
    <source>
        <dbReference type="EMBL" id="EJP71194.1"/>
    </source>
</evidence>
<gene>
    <name evidence="13 15" type="primary">gmk</name>
    <name evidence="15" type="ORF">NT01SARS_1000</name>
</gene>
<keyword evidence="6 13" id="KW-0963">Cytoplasm</keyword>